<dbReference type="AlphaFoldDB" id="U5QDP2"/>
<reference evidence="4 5" key="1">
    <citation type="journal article" date="2013" name="PLoS ONE">
        <title>Cultivation and Complete Genome Sequencing of Gloeobacter kilaueensis sp. nov., from a Lava Cave in Kilauea Caldera, Hawai'i.</title>
        <authorList>
            <person name="Saw J.H."/>
            <person name="Schatz M."/>
            <person name="Brown M.V."/>
            <person name="Kunkel D.D."/>
            <person name="Foster J.S."/>
            <person name="Shick H."/>
            <person name="Christensen S."/>
            <person name="Hou S."/>
            <person name="Wan X."/>
            <person name="Donachie S.P."/>
        </authorList>
    </citation>
    <scope>NUCLEOTIDE SEQUENCE [LARGE SCALE GENOMIC DNA]</scope>
    <source>
        <strain evidence="5">JS</strain>
    </source>
</reference>
<dbReference type="PATRIC" id="fig|1183438.3.peg.813"/>
<dbReference type="Proteomes" id="UP000017396">
    <property type="component" value="Chromosome"/>
</dbReference>
<keyword evidence="5" id="KW-1185">Reference proteome</keyword>
<accession>U5QDP2</accession>
<feature type="domain" description="Calcineurin-like phosphoesterase" evidence="3">
    <location>
        <begin position="91"/>
        <end position="242"/>
    </location>
</feature>
<dbReference type="Pfam" id="PF00149">
    <property type="entry name" value="Metallophos"/>
    <property type="match status" value="1"/>
</dbReference>
<dbReference type="eggNOG" id="COG1408">
    <property type="taxonomic scope" value="Bacteria"/>
</dbReference>
<dbReference type="PANTHER" id="PTHR31302:SF31">
    <property type="entry name" value="PHOSPHODIESTERASE YAEI"/>
    <property type="match status" value="1"/>
</dbReference>
<dbReference type="SUPFAM" id="SSF56300">
    <property type="entry name" value="Metallo-dependent phosphatases"/>
    <property type="match status" value="1"/>
</dbReference>
<dbReference type="InterPro" id="IPR004843">
    <property type="entry name" value="Calcineurin-like_PHP"/>
</dbReference>
<protein>
    <recommendedName>
        <fullName evidence="3">Calcineurin-like phosphoesterase domain-containing protein</fullName>
    </recommendedName>
</protein>
<organism evidence="4 5">
    <name type="scientific">Gloeobacter kilaueensis (strain ATCC BAA-2537 / CCAP 1431/1 / ULC 316 / JS1)</name>
    <dbReference type="NCBI Taxonomy" id="1183438"/>
    <lineage>
        <taxon>Bacteria</taxon>
        <taxon>Bacillati</taxon>
        <taxon>Cyanobacteriota</taxon>
        <taxon>Cyanophyceae</taxon>
        <taxon>Gloeobacterales</taxon>
        <taxon>Gloeobacteraceae</taxon>
        <taxon>Gloeobacter</taxon>
    </lineage>
</organism>
<dbReference type="RefSeq" id="WP_023172119.1">
    <property type="nucleotide sequence ID" value="NC_022600.1"/>
</dbReference>
<dbReference type="GO" id="GO:0008758">
    <property type="term" value="F:UDP-2,3-diacylglucosamine hydrolase activity"/>
    <property type="evidence" value="ECO:0007669"/>
    <property type="project" value="TreeGrafter"/>
</dbReference>
<dbReference type="HOGENOM" id="CLU_975999_0_0_3"/>
<dbReference type="EMBL" id="CP003587">
    <property type="protein sequence ID" value="AGY57067.1"/>
    <property type="molecule type" value="Genomic_DNA"/>
</dbReference>
<dbReference type="OrthoDB" id="2729229at2"/>
<evidence type="ECO:0000313" key="4">
    <source>
        <dbReference type="EMBL" id="AGY57067.1"/>
    </source>
</evidence>
<evidence type="ECO:0000256" key="1">
    <source>
        <dbReference type="ARBA" id="ARBA00022723"/>
    </source>
</evidence>
<keyword evidence="2" id="KW-0378">Hydrolase</keyword>
<sequence length="284" mass="30679">MRIQTIHAQPFHAIPYRAVAADGAVRRRAFLISHATVDVLPAGCAAIFACSDLQGVFSRSGSQTPRLLGEAIAGELARLAAGSDLPDPAQIGVLLCGDLWVRPELDRRGGIGDVREVWRAFARRFRWVAGVAGNHDDFGAPSERAAFASEPGIHLLDGEVVDLGGLKIAGLGGIIGDPQKQQRRREKDFIRALKRLLKADPDLLLLHQGPDAPPWNLAGHEAIRRAMERSSKPLVMSGHVHWKQPLASTERGLQLLNLEGRGLLLRHHSPGETSRVVAAAGAVR</sequence>
<keyword evidence="1" id="KW-0479">Metal-binding</keyword>
<name>U5QDP2_GLOK1</name>
<dbReference type="GO" id="GO:0046872">
    <property type="term" value="F:metal ion binding"/>
    <property type="evidence" value="ECO:0007669"/>
    <property type="project" value="UniProtKB-KW"/>
</dbReference>
<gene>
    <name evidence="4" type="ORF">GKIL_0821</name>
</gene>
<evidence type="ECO:0000313" key="5">
    <source>
        <dbReference type="Proteomes" id="UP000017396"/>
    </source>
</evidence>
<dbReference type="Gene3D" id="3.60.21.10">
    <property type="match status" value="1"/>
</dbReference>
<dbReference type="GO" id="GO:0016020">
    <property type="term" value="C:membrane"/>
    <property type="evidence" value="ECO:0007669"/>
    <property type="project" value="GOC"/>
</dbReference>
<dbReference type="InterPro" id="IPR029052">
    <property type="entry name" value="Metallo-depent_PP-like"/>
</dbReference>
<evidence type="ECO:0000259" key="3">
    <source>
        <dbReference type="Pfam" id="PF00149"/>
    </source>
</evidence>
<proteinExistence type="predicted"/>
<dbReference type="InterPro" id="IPR051158">
    <property type="entry name" value="Metallophosphoesterase_sf"/>
</dbReference>
<dbReference type="PANTHER" id="PTHR31302">
    <property type="entry name" value="TRANSMEMBRANE PROTEIN WITH METALLOPHOSPHOESTERASE DOMAIN-RELATED"/>
    <property type="match status" value="1"/>
</dbReference>
<dbReference type="KEGG" id="glj:GKIL_0821"/>
<dbReference type="STRING" id="1183438.GKIL_0821"/>
<evidence type="ECO:0000256" key="2">
    <source>
        <dbReference type="ARBA" id="ARBA00022801"/>
    </source>
</evidence>
<dbReference type="GO" id="GO:0009245">
    <property type="term" value="P:lipid A biosynthetic process"/>
    <property type="evidence" value="ECO:0007669"/>
    <property type="project" value="TreeGrafter"/>
</dbReference>